<keyword evidence="6 12" id="KW-0418">Kinase</keyword>
<evidence type="ECO:0000256" key="2">
    <source>
        <dbReference type="ARBA" id="ARBA00012438"/>
    </source>
</evidence>
<dbReference type="Proteomes" id="UP001592531">
    <property type="component" value="Unassembled WGS sequence"/>
</dbReference>
<dbReference type="CDD" id="cd16917">
    <property type="entry name" value="HATPase_UhpB-NarQ-NarX-like"/>
    <property type="match status" value="1"/>
</dbReference>
<dbReference type="EC" id="2.7.13.3" evidence="2"/>
<accession>A0ABV6W1K2</accession>
<feature type="domain" description="Signal transduction histidine kinase subgroup 3 dimerisation and phosphoacceptor" evidence="11">
    <location>
        <begin position="194"/>
        <end position="259"/>
    </location>
</feature>
<dbReference type="PANTHER" id="PTHR24421">
    <property type="entry name" value="NITRATE/NITRITE SENSOR PROTEIN NARX-RELATED"/>
    <property type="match status" value="1"/>
</dbReference>
<dbReference type="Gene3D" id="1.20.5.1930">
    <property type="match status" value="1"/>
</dbReference>
<evidence type="ECO:0000256" key="3">
    <source>
        <dbReference type="ARBA" id="ARBA00022553"/>
    </source>
</evidence>
<feature type="transmembrane region" description="Helical" evidence="9">
    <location>
        <begin position="119"/>
        <end position="138"/>
    </location>
</feature>
<feature type="transmembrane region" description="Helical" evidence="9">
    <location>
        <begin position="24"/>
        <end position="44"/>
    </location>
</feature>
<dbReference type="Gene3D" id="3.30.565.10">
    <property type="entry name" value="Histidine kinase-like ATPase, C-terminal domain"/>
    <property type="match status" value="1"/>
</dbReference>
<keyword evidence="5" id="KW-0547">Nucleotide-binding</keyword>
<comment type="caution">
    <text evidence="12">The sequence shown here is derived from an EMBL/GenBank/DDBJ whole genome shotgun (WGS) entry which is preliminary data.</text>
</comment>
<gene>
    <name evidence="12" type="ORF">ACEZDE_24900</name>
</gene>
<feature type="transmembrane region" description="Helical" evidence="9">
    <location>
        <begin position="50"/>
        <end position="70"/>
    </location>
</feature>
<feature type="domain" description="Histidine kinase/HSP90-like ATPase" evidence="10">
    <location>
        <begin position="297"/>
        <end position="386"/>
    </location>
</feature>
<sequence length="391" mass="41821">MENWTDWPSAEALRREGLVAPRRWIVMVVRYVGLSFAVWSGFVQSHLHGAAMWATAAETAVGMAAFWVFLHTVQRKRIGLSLGCLAVVLVQALVTTLNGAPLIGIIFVCGIAMGTVQRLPLVVAVPTTALATILFLLAVPRSTSWLSDVLVIFGLGILGYVGRLDWEARGSTQRLLQQERAARAAEAETAALAERARIAREIHDVLAHSLSAQLVHLEAARLMLDAGADRAELRERIVAARRMAQDGLAETRQALSALRGDFAPVGDYLKELVEQLPEATLAVQGLPRPLAAETGVAVRRTAQEALTNVRKHAPGAPCALRLSYLDDTVELEVLSGLTERPASELATAGSGLGLRGMRERAELLGGSLVAGPDPDGFRVLLTVPAPQGSPA</sequence>
<dbReference type="GO" id="GO:0016301">
    <property type="term" value="F:kinase activity"/>
    <property type="evidence" value="ECO:0007669"/>
    <property type="project" value="UniProtKB-KW"/>
</dbReference>
<comment type="catalytic activity">
    <reaction evidence="1">
        <text>ATP + protein L-histidine = ADP + protein N-phospho-L-histidine.</text>
        <dbReference type="EC" id="2.7.13.3"/>
    </reaction>
</comment>
<dbReference type="InterPro" id="IPR011712">
    <property type="entry name" value="Sig_transdc_His_kin_sub3_dim/P"/>
</dbReference>
<dbReference type="Pfam" id="PF02518">
    <property type="entry name" value="HATPase_c"/>
    <property type="match status" value="1"/>
</dbReference>
<keyword evidence="9" id="KW-0472">Membrane</keyword>
<dbReference type="PANTHER" id="PTHR24421:SF10">
    <property type="entry name" value="NITRATE_NITRITE SENSOR PROTEIN NARQ"/>
    <property type="match status" value="1"/>
</dbReference>
<proteinExistence type="predicted"/>
<dbReference type="RefSeq" id="WP_380539944.1">
    <property type="nucleotide sequence ID" value="NZ_JBHFAB010000021.1"/>
</dbReference>
<dbReference type="InterPro" id="IPR050482">
    <property type="entry name" value="Sensor_HK_TwoCompSys"/>
</dbReference>
<evidence type="ECO:0000256" key="5">
    <source>
        <dbReference type="ARBA" id="ARBA00022741"/>
    </source>
</evidence>
<organism evidence="12 13">
    <name type="scientific">Streptacidiphilus cavernicola</name>
    <dbReference type="NCBI Taxonomy" id="3342716"/>
    <lineage>
        <taxon>Bacteria</taxon>
        <taxon>Bacillati</taxon>
        <taxon>Actinomycetota</taxon>
        <taxon>Actinomycetes</taxon>
        <taxon>Kitasatosporales</taxon>
        <taxon>Streptomycetaceae</taxon>
        <taxon>Streptacidiphilus</taxon>
    </lineage>
</organism>
<evidence type="ECO:0000259" key="11">
    <source>
        <dbReference type="Pfam" id="PF07730"/>
    </source>
</evidence>
<feature type="transmembrane region" description="Helical" evidence="9">
    <location>
        <begin position="82"/>
        <end position="113"/>
    </location>
</feature>
<name>A0ABV6W1K2_9ACTN</name>
<protein>
    <recommendedName>
        <fullName evidence="2">histidine kinase</fullName>
        <ecNumber evidence="2">2.7.13.3</ecNumber>
    </recommendedName>
</protein>
<keyword evidence="7" id="KW-0067">ATP-binding</keyword>
<dbReference type="Pfam" id="PF07730">
    <property type="entry name" value="HisKA_3"/>
    <property type="match status" value="1"/>
</dbReference>
<evidence type="ECO:0000313" key="13">
    <source>
        <dbReference type="Proteomes" id="UP001592531"/>
    </source>
</evidence>
<keyword evidence="9" id="KW-0812">Transmembrane</keyword>
<evidence type="ECO:0000256" key="7">
    <source>
        <dbReference type="ARBA" id="ARBA00022840"/>
    </source>
</evidence>
<dbReference type="InterPro" id="IPR036890">
    <property type="entry name" value="HATPase_C_sf"/>
</dbReference>
<keyword evidence="8" id="KW-0902">Two-component regulatory system</keyword>
<dbReference type="EMBL" id="JBHFAB010000021">
    <property type="protein sequence ID" value="MFC1419852.1"/>
    <property type="molecule type" value="Genomic_DNA"/>
</dbReference>
<evidence type="ECO:0000313" key="12">
    <source>
        <dbReference type="EMBL" id="MFC1419852.1"/>
    </source>
</evidence>
<keyword evidence="13" id="KW-1185">Reference proteome</keyword>
<keyword evidence="3" id="KW-0597">Phosphoprotein</keyword>
<evidence type="ECO:0000256" key="4">
    <source>
        <dbReference type="ARBA" id="ARBA00022679"/>
    </source>
</evidence>
<feature type="transmembrane region" description="Helical" evidence="9">
    <location>
        <begin position="145"/>
        <end position="162"/>
    </location>
</feature>
<dbReference type="SUPFAM" id="SSF55874">
    <property type="entry name" value="ATPase domain of HSP90 chaperone/DNA topoisomerase II/histidine kinase"/>
    <property type="match status" value="1"/>
</dbReference>
<evidence type="ECO:0000256" key="6">
    <source>
        <dbReference type="ARBA" id="ARBA00022777"/>
    </source>
</evidence>
<evidence type="ECO:0000259" key="10">
    <source>
        <dbReference type="Pfam" id="PF02518"/>
    </source>
</evidence>
<keyword evidence="4" id="KW-0808">Transferase</keyword>
<evidence type="ECO:0000256" key="8">
    <source>
        <dbReference type="ARBA" id="ARBA00023012"/>
    </source>
</evidence>
<reference evidence="12 13" key="1">
    <citation type="submission" date="2024-09" db="EMBL/GenBank/DDBJ databases">
        <authorList>
            <person name="Lee S.D."/>
        </authorList>
    </citation>
    <scope>NUCLEOTIDE SEQUENCE [LARGE SCALE GENOMIC DNA]</scope>
    <source>
        <strain evidence="12 13">N8-3</strain>
    </source>
</reference>
<evidence type="ECO:0000256" key="9">
    <source>
        <dbReference type="SAM" id="Phobius"/>
    </source>
</evidence>
<keyword evidence="9" id="KW-1133">Transmembrane helix</keyword>
<dbReference type="InterPro" id="IPR003594">
    <property type="entry name" value="HATPase_dom"/>
</dbReference>
<evidence type="ECO:0000256" key="1">
    <source>
        <dbReference type="ARBA" id="ARBA00000085"/>
    </source>
</evidence>